<dbReference type="PROSITE" id="PS00065">
    <property type="entry name" value="D_2_HYDROXYACID_DH_1"/>
    <property type="match status" value="1"/>
</dbReference>
<accession>A0ABW5NI30</accession>
<dbReference type="InterPro" id="IPR050363">
    <property type="entry name" value="MIP/Aquaporin"/>
</dbReference>
<dbReference type="Pfam" id="PF00230">
    <property type="entry name" value="MIP"/>
    <property type="match status" value="1"/>
</dbReference>
<evidence type="ECO:0000256" key="2">
    <source>
        <dbReference type="ARBA" id="ARBA00006175"/>
    </source>
</evidence>
<dbReference type="PRINTS" id="PR00783">
    <property type="entry name" value="MINTRINSICP"/>
</dbReference>
<name>A0ABW5NI30_9SPHI</name>
<dbReference type="InterPro" id="IPR022357">
    <property type="entry name" value="MIP_CS"/>
</dbReference>
<comment type="caution">
    <text evidence="9">The sequence shown here is derived from an EMBL/GenBank/DDBJ whole genome shotgun (WGS) entry which is preliminary data.</text>
</comment>
<sequence length="245" mass="26125">MNSFVAELLGTFLMILIGCGVVANVILKDTKGSNGGWIVITTAWALAVFIGVSVAGPYSGAHLNPAVTLSVWMIGELNTLTALIYAAAQILGGALGAFCVWLVYRPHFDRTEDPELTHGVFATAPAIRNISSNFFSEVIATFVLIGTILFFQEPSVEWENTAGVIGLGSIGALPVAFLVWGIGLGLGGTTGYAINPVRDLAPRLVYHLLPINAKRAFDKSYFWIPLIAPFVGSIVATLIFQLLTK</sequence>
<gene>
    <name evidence="9" type="ORF">ACFSQ3_01180</name>
</gene>
<dbReference type="Proteomes" id="UP001597393">
    <property type="component" value="Unassembled WGS sequence"/>
</dbReference>
<keyword evidence="4 7" id="KW-0812">Transmembrane</keyword>
<evidence type="ECO:0000256" key="6">
    <source>
        <dbReference type="ARBA" id="ARBA00023136"/>
    </source>
</evidence>
<keyword evidence="6 8" id="KW-0472">Membrane</keyword>
<comment type="similarity">
    <text evidence="2 7">Belongs to the MIP/aquaporin (TC 1.A.8) family.</text>
</comment>
<keyword evidence="3 7" id="KW-0813">Transport</keyword>
<keyword evidence="10" id="KW-1185">Reference proteome</keyword>
<dbReference type="Gene3D" id="1.20.1080.10">
    <property type="entry name" value="Glycerol uptake facilitator protein"/>
    <property type="match status" value="1"/>
</dbReference>
<dbReference type="PANTHER" id="PTHR43829:SF9">
    <property type="entry name" value="AQUAPORIN-9"/>
    <property type="match status" value="1"/>
</dbReference>
<comment type="subcellular location">
    <subcellularLocation>
        <location evidence="1">Membrane</location>
        <topology evidence="1">Multi-pass membrane protein</topology>
    </subcellularLocation>
</comment>
<dbReference type="PANTHER" id="PTHR43829">
    <property type="entry name" value="AQUAPORIN OR AQUAGLYCEROPORIN RELATED"/>
    <property type="match status" value="1"/>
</dbReference>
<dbReference type="EMBL" id="JBHUMA010000004">
    <property type="protein sequence ID" value="MFD2597547.1"/>
    <property type="molecule type" value="Genomic_DNA"/>
</dbReference>
<feature type="transmembrane region" description="Helical" evidence="8">
    <location>
        <begin position="39"/>
        <end position="60"/>
    </location>
</feature>
<evidence type="ECO:0000313" key="9">
    <source>
        <dbReference type="EMBL" id="MFD2597547.1"/>
    </source>
</evidence>
<organism evidence="9 10">
    <name type="scientific">Sphingobacterium corticis</name>
    <dbReference type="NCBI Taxonomy" id="1812823"/>
    <lineage>
        <taxon>Bacteria</taxon>
        <taxon>Pseudomonadati</taxon>
        <taxon>Bacteroidota</taxon>
        <taxon>Sphingobacteriia</taxon>
        <taxon>Sphingobacteriales</taxon>
        <taxon>Sphingobacteriaceae</taxon>
        <taxon>Sphingobacterium</taxon>
    </lineage>
</organism>
<dbReference type="InterPro" id="IPR029752">
    <property type="entry name" value="D-isomer_DH_CS1"/>
</dbReference>
<evidence type="ECO:0000256" key="4">
    <source>
        <dbReference type="ARBA" id="ARBA00022692"/>
    </source>
</evidence>
<dbReference type="SUPFAM" id="SSF81338">
    <property type="entry name" value="Aquaporin-like"/>
    <property type="match status" value="1"/>
</dbReference>
<dbReference type="InterPro" id="IPR023271">
    <property type="entry name" value="Aquaporin-like"/>
</dbReference>
<evidence type="ECO:0000256" key="8">
    <source>
        <dbReference type="SAM" id="Phobius"/>
    </source>
</evidence>
<protein>
    <submittedName>
        <fullName evidence="9">MIP/aquaporin family protein</fullName>
    </submittedName>
</protein>
<feature type="transmembrane region" description="Helical" evidence="8">
    <location>
        <begin position="221"/>
        <end position="243"/>
    </location>
</feature>
<feature type="transmembrane region" description="Helical" evidence="8">
    <location>
        <begin position="80"/>
        <end position="104"/>
    </location>
</feature>
<dbReference type="InterPro" id="IPR000425">
    <property type="entry name" value="MIP"/>
</dbReference>
<feature type="transmembrane region" description="Helical" evidence="8">
    <location>
        <begin position="172"/>
        <end position="194"/>
    </location>
</feature>
<reference evidence="10" key="1">
    <citation type="journal article" date="2019" name="Int. J. Syst. Evol. Microbiol.">
        <title>The Global Catalogue of Microorganisms (GCM) 10K type strain sequencing project: providing services to taxonomists for standard genome sequencing and annotation.</title>
        <authorList>
            <consortium name="The Broad Institute Genomics Platform"/>
            <consortium name="The Broad Institute Genome Sequencing Center for Infectious Disease"/>
            <person name="Wu L."/>
            <person name="Ma J."/>
        </authorList>
    </citation>
    <scope>NUCLEOTIDE SEQUENCE [LARGE SCALE GENOMIC DNA]</scope>
    <source>
        <strain evidence="10">KCTC 42248</strain>
    </source>
</reference>
<dbReference type="PROSITE" id="PS00221">
    <property type="entry name" value="MIP"/>
    <property type="match status" value="1"/>
</dbReference>
<evidence type="ECO:0000256" key="5">
    <source>
        <dbReference type="ARBA" id="ARBA00022989"/>
    </source>
</evidence>
<keyword evidence="5 8" id="KW-1133">Transmembrane helix</keyword>
<feature type="transmembrane region" description="Helical" evidence="8">
    <location>
        <begin position="134"/>
        <end position="152"/>
    </location>
</feature>
<evidence type="ECO:0000256" key="3">
    <source>
        <dbReference type="ARBA" id="ARBA00022448"/>
    </source>
</evidence>
<evidence type="ECO:0000313" key="10">
    <source>
        <dbReference type="Proteomes" id="UP001597393"/>
    </source>
</evidence>
<proteinExistence type="inferred from homology"/>
<evidence type="ECO:0000256" key="7">
    <source>
        <dbReference type="RuleBase" id="RU000477"/>
    </source>
</evidence>
<feature type="transmembrane region" description="Helical" evidence="8">
    <location>
        <begin position="6"/>
        <end position="27"/>
    </location>
</feature>
<evidence type="ECO:0000256" key="1">
    <source>
        <dbReference type="ARBA" id="ARBA00004141"/>
    </source>
</evidence>
<dbReference type="RefSeq" id="WP_380866779.1">
    <property type="nucleotide sequence ID" value="NZ_JBHUMA010000004.1"/>
</dbReference>